<keyword evidence="2" id="KW-0472">Membrane</keyword>
<feature type="transmembrane region" description="Helical" evidence="2">
    <location>
        <begin position="12"/>
        <end position="33"/>
    </location>
</feature>
<feature type="compositionally biased region" description="Low complexity" evidence="1">
    <location>
        <begin position="145"/>
        <end position="172"/>
    </location>
</feature>
<evidence type="ECO:0000313" key="3">
    <source>
        <dbReference type="EMBL" id="KNE70045.1"/>
    </source>
</evidence>
<protein>
    <submittedName>
        <fullName evidence="3">Uncharacterized protein</fullName>
    </submittedName>
</protein>
<dbReference type="EMBL" id="GG745364">
    <property type="protein sequence ID" value="KNE70045.1"/>
    <property type="molecule type" value="Genomic_DNA"/>
</dbReference>
<feature type="compositionally biased region" description="Low complexity" evidence="1">
    <location>
        <begin position="541"/>
        <end position="558"/>
    </location>
</feature>
<dbReference type="AlphaFoldDB" id="A0A0L0T5M5"/>
<reference evidence="3 4" key="1">
    <citation type="submission" date="2009-11" db="EMBL/GenBank/DDBJ databases">
        <title>Annotation of Allomyces macrogynus ATCC 38327.</title>
        <authorList>
            <consortium name="The Broad Institute Genome Sequencing Platform"/>
            <person name="Russ C."/>
            <person name="Cuomo C."/>
            <person name="Burger G."/>
            <person name="Gray M.W."/>
            <person name="Holland P.W.H."/>
            <person name="King N."/>
            <person name="Lang F.B.F."/>
            <person name="Roger A.J."/>
            <person name="Ruiz-Trillo I."/>
            <person name="Young S.K."/>
            <person name="Zeng Q."/>
            <person name="Gargeya S."/>
            <person name="Fitzgerald M."/>
            <person name="Haas B."/>
            <person name="Abouelleil A."/>
            <person name="Alvarado L."/>
            <person name="Arachchi H.M."/>
            <person name="Berlin A."/>
            <person name="Chapman S.B."/>
            <person name="Gearin G."/>
            <person name="Goldberg J."/>
            <person name="Griggs A."/>
            <person name="Gujja S."/>
            <person name="Hansen M."/>
            <person name="Heiman D."/>
            <person name="Howarth C."/>
            <person name="Larimer J."/>
            <person name="Lui A."/>
            <person name="MacDonald P.J.P."/>
            <person name="McCowen C."/>
            <person name="Montmayeur A."/>
            <person name="Murphy C."/>
            <person name="Neiman D."/>
            <person name="Pearson M."/>
            <person name="Priest M."/>
            <person name="Roberts A."/>
            <person name="Saif S."/>
            <person name="Shea T."/>
            <person name="Sisk P."/>
            <person name="Stolte C."/>
            <person name="Sykes S."/>
            <person name="Wortman J."/>
            <person name="Nusbaum C."/>
            <person name="Birren B."/>
        </authorList>
    </citation>
    <scope>NUCLEOTIDE SEQUENCE [LARGE SCALE GENOMIC DNA]</scope>
    <source>
        <strain evidence="3 4">ATCC 38327</strain>
    </source>
</reference>
<proteinExistence type="predicted"/>
<reference evidence="4" key="2">
    <citation type="submission" date="2009-11" db="EMBL/GenBank/DDBJ databases">
        <title>The Genome Sequence of Allomyces macrogynus strain ATCC 38327.</title>
        <authorList>
            <consortium name="The Broad Institute Genome Sequencing Platform"/>
            <person name="Russ C."/>
            <person name="Cuomo C."/>
            <person name="Shea T."/>
            <person name="Young S.K."/>
            <person name="Zeng Q."/>
            <person name="Koehrsen M."/>
            <person name="Haas B."/>
            <person name="Borodovsky M."/>
            <person name="Guigo R."/>
            <person name="Alvarado L."/>
            <person name="Berlin A."/>
            <person name="Borenstein D."/>
            <person name="Chen Z."/>
            <person name="Engels R."/>
            <person name="Freedman E."/>
            <person name="Gellesch M."/>
            <person name="Goldberg J."/>
            <person name="Griggs A."/>
            <person name="Gujja S."/>
            <person name="Heiman D."/>
            <person name="Hepburn T."/>
            <person name="Howarth C."/>
            <person name="Jen D."/>
            <person name="Larson L."/>
            <person name="Lewis B."/>
            <person name="Mehta T."/>
            <person name="Park D."/>
            <person name="Pearson M."/>
            <person name="Roberts A."/>
            <person name="Saif S."/>
            <person name="Shenoy N."/>
            <person name="Sisk P."/>
            <person name="Stolte C."/>
            <person name="Sykes S."/>
            <person name="Walk T."/>
            <person name="White J."/>
            <person name="Yandava C."/>
            <person name="Burger G."/>
            <person name="Gray M.W."/>
            <person name="Holland P.W.H."/>
            <person name="King N."/>
            <person name="Lang F.B.F."/>
            <person name="Roger A.J."/>
            <person name="Ruiz-Trillo I."/>
            <person name="Lander E."/>
            <person name="Nusbaum C."/>
        </authorList>
    </citation>
    <scope>NUCLEOTIDE SEQUENCE [LARGE SCALE GENOMIC DNA]</scope>
    <source>
        <strain evidence="4">ATCC 38327</strain>
    </source>
</reference>
<feature type="region of interest" description="Disordered" evidence="1">
    <location>
        <begin position="522"/>
        <end position="612"/>
    </location>
</feature>
<feature type="region of interest" description="Disordered" evidence="1">
    <location>
        <begin position="345"/>
        <end position="380"/>
    </location>
</feature>
<dbReference type="VEuPathDB" id="FungiDB:AMAG_15034"/>
<keyword evidence="2" id="KW-0812">Transmembrane</keyword>
<organism evidence="3 4">
    <name type="scientific">Allomyces macrogynus (strain ATCC 38327)</name>
    <name type="common">Allomyces javanicus var. macrogynus</name>
    <dbReference type="NCBI Taxonomy" id="578462"/>
    <lineage>
        <taxon>Eukaryota</taxon>
        <taxon>Fungi</taxon>
        <taxon>Fungi incertae sedis</taxon>
        <taxon>Blastocladiomycota</taxon>
        <taxon>Blastocladiomycetes</taxon>
        <taxon>Blastocladiales</taxon>
        <taxon>Blastocladiaceae</taxon>
        <taxon>Allomyces</taxon>
    </lineage>
</organism>
<feature type="compositionally biased region" description="Acidic residues" evidence="1">
    <location>
        <begin position="291"/>
        <end position="305"/>
    </location>
</feature>
<evidence type="ECO:0000256" key="1">
    <source>
        <dbReference type="SAM" id="MobiDB-lite"/>
    </source>
</evidence>
<dbReference type="STRING" id="578462.A0A0L0T5M5"/>
<keyword evidence="4" id="KW-1185">Reference proteome</keyword>
<dbReference type="Proteomes" id="UP000054350">
    <property type="component" value="Unassembled WGS sequence"/>
</dbReference>
<gene>
    <name evidence="3" type="ORF">AMAG_15034</name>
</gene>
<feature type="region of interest" description="Disordered" evidence="1">
    <location>
        <begin position="653"/>
        <end position="688"/>
    </location>
</feature>
<feature type="compositionally biased region" description="Low complexity" evidence="1">
    <location>
        <begin position="667"/>
        <end position="685"/>
    </location>
</feature>
<dbReference type="OrthoDB" id="10559348at2759"/>
<feature type="compositionally biased region" description="Low complexity" evidence="1">
    <location>
        <begin position="566"/>
        <end position="596"/>
    </location>
</feature>
<evidence type="ECO:0000313" key="4">
    <source>
        <dbReference type="Proteomes" id="UP000054350"/>
    </source>
</evidence>
<feature type="region of interest" description="Disordered" evidence="1">
    <location>
        <begin position="39"/>
        <end position="113"/>
    </location>
</feature>
<accession>A0A0L0T5M5</accession>
<feature type="compositionally biased region" description="Basic and acidic residues" evidence="1">
    <location>
        <begin position="272"/>
        <end position="282"/>
    </location>
</feature>
<evidence type="ECO:0000256" key="2">
    <source>
        <dbReference type="SAM" id="Phobius"/>
    </source>
</evidence>
<name>A0A0L0T5M5_ALLM3</name>
<feature type="region of interest" description="Disordered" evidence="1">
    <location>
        <begin position="272"/>
        <end position="332"/>
    </location>
</feature>
<sequence length="773" mass="77947">MADTDAWPAWVVPALVAPIVLAVLALAVLVCVLRRRRRPNQPSNGVRPASLASSTPSSHHPLIPDDEEAALRAPPSPSRARSSRSICVSSPISTPPGTVRGGGGHGPSSLGAGASAARLSMTSLPGTVVLAAAARASAASLRSASSSGALRAGSAVPRSTPPVAASSASSDASDQDDNDDNDRTPRPVPAADPATVLLATTPSPSPAALSGLSFPAAAVGSFRSTLSSLASRSWRGRQGSSTSMVAATPSDVVASGGGKPATHGILRMLRRASKDAVRRSDGGEPIPVPDRDDEDDDVEVEDNDEATPPVGHGVRDHPTASATLTPAPAKPWPIPTSFTKAVTGSRVSLPDPTLDHPADSSIPSALPSSGHVRHGSAESGAATLCATPRVPIPLARTPSNLAASDPSITWPRPFSAPTPPVGWPHANDSPVPAGVRALDLPTPRAFLPGTPGASAAAAAVHFYSAGVFPISLTTLNSTTASSMATLHHRRTATADSADGFLLSGSSPSVAWADAAGTPRSRTIASVSAPASPSGLPAWAMTPRHVPRTTPRTPGMRSGRSTRSRRAATPSMHAVPPVPAVPSTATTPAASPSDATPAPTPLAPPANLLDWPPTVPSSPSLPVPLPVVPMTSMSPAPSPLREFARSRASSAGTLFHTQTTPPGSPYVASGATAATPTAGRSAARGGNWSPVAPSPLAGWRGARSVRGRPMSAVVPARVVGDEGVVVGGDPDAMLPQGGEEMVLVPPVPDAVMVQVTLATESGTTVMAESHADEV</sequence>
<feature type="region of interest" description="Disordered" evidence="1">
    <location>
        <begin position="145"/>
        <end position="192"/>
    </location>
</feature>
<feature type="compositionally biased region" description="Low complexity" evidence="1">
    <location>
        <begin position="78"/>
        <end position="92"/>
    </location>
</feature>
<keyword evidence="2" id="KW-1133">Transmembrane helix</keyword>